<proteinExistence type="predicted"/>
<sequence length="296" mass="32071">MATDITSAAKHPTARRRDPACGTCRKKCRKCDRKRPICDRCRSKGLHCEGYPPRFQFCEMVTAPDPQSSVGLRRNSITISPRPLPLATILGGSPAQGPPLSPPAGSDTPAIISITDSASPQVTLPPSETQPDSNVADISSSPSSAHCQLSALYVDSDSVLAGPTDLHREILTNRQLIDYFDSILSEHLTIHVEGTANPFREHVLPLAHQHQGVLHALLGLSACHMHLSGKHESQNLITISLRYRVLALHSLGSLLSKEEEISGLTISEGEYVLGMVLLLVLHDVSLSNRLFHTLQG</sequence>
<dbReference type="Pfam" id="PF00172">
    <property type="entry name" value="Zn_clus"/>
    <property type="match status" value="1"/>
</dbReference>
<dbReference type="CDD" id="cd00067">
    <property type="entry name" value="GAL4"/>
    <property type="match status" value="1"/>
</dbReference>
<gene>
    <name evidence="5" type="ORF">SAMD00023353_1400080</name>
</gene>
<dbReference type="GO" id="GO:0005634">
    <property type="term" value="C:nucleus"/>
    <property type="evidence" value="ECO:0007669"/>
    <property type="project" value="UniProtKB-SubCell"/>
</dbReference>
<dbReference type="PANTHER" id="PTHR37534">
    <property type="entry name" value="TRANSCRIPTIONAL ACTIVATOR PROTEIN UGA3"/>
    <property type="match status" value="1"/>
</dbReference>
<feature type="compositionally biased region" description="Polar residues" evidence="3">
    <location>
        <begin position="114"/>
        <end position="140"/>
    </location>
</feature>
<dbReference type="PROSITE" id="PS50048">
    <property type="entry name" value="ZN2_CY6_FUNGAL_2"/>
    <property type="match status" value="1"/>
</dbReference>
<dbReference type="GO" id="GO:0000976">
    <property type="term" value="F:transcription cis-regulatory region binding"/>
    <property type="evidence" value="ECO:0007669"/>
    <property type="project" value="TreeGrafter"/>
</dbReference>
<dbReference type="SUPFAM" id="SSF57701">
    <property type="entry name" value="Zn2/Cys6 DNA-binding domain"/>
    <property type="match status" value="1"/>
</dbReference>
<dbReference type="GO" id="GO:0000981">
    <property type="term" value="F:DNA-binding transcription factor activity, RNA polymerase II-specific"/>
    <property type="evidence" value="ECO:0007669"/>
    <property type="project" value="InterPro"/>
</dbReference>
<keyword evidence="6" id="KW-1185">Reference proteome</keyword>
<evidence type="ECO:0000259" key="4">
    <source>
        <dbReference type="PROSITE" id="PS50048"/>
    </source>
</evidence>
<evidence type="ECO:0000313" key="5">
    <source>
        <dbReference type="EMBL" id="GAW25826.1"/>
    </source>
</evidence>
<organism evidence="5">
    <name type="scientific">Rosellinia necatrix</name>
    <name type="common">White root-rot fungus</name>
    <dbReference type="NCBI Taxonomy" id="77044"/>
    <lineage>
        <taxon>Eukaryota</taxon>
        <taxon>Fungi</taxon>
        <taxon>Dikarya</taxon>
        <taxon>Ascomycota</taxon>
        <taxon>Pezizomycotina</taxon>
        <taxon>Sordariomycetes</taxon>
        <taxon>Xylariomycetidae</taxon>
        <taxon>Xylariales</taxon>
        <taxon>Xylariaceae</taxon>
        <taxon>Rosellinia</taxon>
    </lineage>
</organism>
<reference evidence="5" key="1">
    <citation type="submission" date="2016-03" db="EMBL/GenBank/DDBJ databases">
        <title>Draft genome sequence of Rosellinia necatrix.</title>
        <authorList>
            <person name="Kanematsu S."/>
        </authorList>
    </citation>
    <scope>NUCLEOTIDE SEQUENCE [LARGE SCALE GENOMIC DNA]</scope>
    <source>
        <strain evidence="5">W97</strain>
    </source>
</reference>
<comment type="subcellular location">
    <subcellularLocation>
        <location evidence="1">Nucleus</location>
    </subcellularLocation>
</comment>
<dbReference type="Pfam" id="PF11951">
    <property type="entry name" value="Fungal_trans_2"/>
    <property type="match status" value="1"/>
</dbReference>
<dbReference type="Proteomes" id="UP000054516">
    <property type="component" value="Unassembled WGS sequence"/>
</dbReference>
<dbReference type="InterPro" id="IPR001138">
    <property type="entry name" value="Zn2Cys6_DnaBD"/>
</dbReference>
<dbReference type="STRING" id="77044.A0A1S8A6V9"/>
<keyword evidence="2" id="KW-0539">Nucleus</keyword>
<dbReference type="Gene3D" id="4.10.240.10">
    <property type="entry name" value="Zn(2)-C6 fungal-type DNA-binding domain"/>
    <property type="match status" value="1"/>
</dbReference>
<accession>A0A1S8A6V9</accession>
<name>A0A1S8A6V9_ROSNE</name>
<evidence type="ECO:0000256" key="3">
    <source>
        <dbReference type="SAM" id="MobiDB-lite"/>
    </source>
</evidence>
<dbReference type="PANTHER" id="PTHR37534:SF49">
    <property type="entry name" value="LYSINE BIOSYNTHESIS REGULATORY PROTEIN LYS14"/>
    <property type="match status" value="1"/>
</dbReference>
<dbReference type="InterPro" id="IPR021858">
    <property type="entry name" value="Fun_TF"/>
</dbReference>
<evidence type="ECO:0000256" key="2">
    <source>
        <dbReference type="ARBA" id="ARBA00023242"/>
    </source>
</evidence>
<evidence type="ECO:0000313" key="6">
    <source>
        <dbReference type="Proteomes" id="UP000054516"/>
    </source>
</evidence>
<dbReference type="OrthoDB" id="25818at2759"/>
<dbReference type="GO" id="GO:0045944">
    <property type="term" value="P:positive regulation of transcription by RNA polymerase II"/>
    <property type="evidence" value="ECO:0007669"/>
    <property type="project" value="TreeGrafter"/>
</dbReference>
<feature type="domain" description="Zn(2)-C6 fungal-type" evidence="4">
    <location>
        <begin position="20"/>
        <end position="48"/>
    </location>
</feature>
<feature type="region of interest" description="Disordered" evidence="3">
    <location>
        <begin position="90"/>
        <end position="140"/>
    </location>
</feature>
<protein>
    <recommendedName>
        <fullName evidence="4">Zn(2)-C6 fungal-type domain-containing protein</fullName>
    </recommendedName>
</protein>
<dbReference type="InterPro" id="IPR036864">
    <property type="entry name" value="Zn2-C6_fun-type_DNA-bd_sf"/>
</dbReference>
<dbReference type="GO" id="GO:0008270">
    <property type="term" value="F:zinc ion binding"/>
    <property type="evidence" value="ECO:0007669"/>
    <property type="project" value="InterPro"/>
</dbReference>
<dbReference type="EMBL" id="DF977459">
    <property type="protein sequence ID" value="GAW25826.1"/>
    <property type="molecule type" value="Genomic_DNA"/>
</dbReference>
<dbReference type="AlphaFoldDB" id="A0A1S8A6V9"/>
<evidence type="ECO:0000256" key="1">
    <source>
        <dbReference type="ARBA" id="ARBA00004123"/>
    </source>
</evidence>